<dbReference type="InterPro" id="IPR040238">
    <property type="entry name" value="TAL-like"/>
</dbReference>
<sequence>MCDSTTDCLPYSETDFDRFSPDDCQPEVSSTTSLINNNNYNNNNDNADVQPQPVDFDGSGQFLTKAEKRRRRRATERYRRAHATRERLRVEAFNKAFKNLRALLPTLPPDKKLSKIEILRLAISYVAYLAHLLKICD</sequence>
<accession>A0A915KAB2</accession>
<dbReference type="PROSITE" id="PS50888">
    <property type="entry name" value="BHLH"/>
    <property type="match status" value="1"/>
</dbReference>
<dbReference type="InterPro" id="IPR036638">
    <property type="entry name" value="HLH_DNA-bd_sf"/>
</dbReference>
<dbReference type="GO" id="GO:0046983">
    <property type="term" value="F:protein dimerization activity"/>
    <property type="evidence" value="ECO:0007669"/>
    <property type="project" value="InterPro"/>
</dbReference>
<feature type="domain" description="BHLH" evidence="5">
    <location>
        <begin position="77"/>
        <end position="129"/>
    </location>
</feature>
<keyword evidence="3" id="KW-0804">Transcription</keyword>
<dbReference type="SUPFAM" id="SSF47459">
    <property type="entry name" value="HLH, helix-loop-helix DNA-binding domain"/>
    <property type="match status" value="1"/>
</dbReference>
<dbReference type="InterPro" id="IPR011598">
    <property type="entry name" value="bHLH_dom"/>
</dbReference>
<evidence type="ECO:0000256" key="4">
    <source>
        <dbReference type="SAM" id="MobiDB-lite"/>
    </source>
</evidence>
<dbReference type="Proteomes" id="UP000887565">
    <property type="component" value="Unplaced"/>
</dbReference>
<dbReference type="PANTHER" id="PTHR13864:SF10">
    <property type="entry name" value="HELIX-LOOP-HELIX PROTEIN 2"/>
    <property type="match status" value="1"/>
</dbReference>
<dbReference type="AlphaFoldDB" id="A0A915KAB2"/>
<dbReference type="OMA" id="YRRAHAT"/>
<dbReference type="GO" id="GO:0000978">
    <property type="term" value="F:RNA polymerase II cis-regulatory region sequence-specific DNA binding"/>
    <property type="evidence" value="ECO:0007669"/>
    <property type="project" value="TreeGrafter"/>
</dbReference>
<organism evidence="6 7">
    <name type="scientific">Romanomermis culicivorax</name>
    <name type="common">Nematode worm</name>
    <dbReference type="NCBI Taxonomy" id="13658"/>
    <lineage>
        <taxon>Eukaryota</taxon>
        <taxon>Metazoa</taxon>
        <taxon>Ecdysozoa</taxon>
        <taxon>Nematoda</taxon>
        <taxon>Enoplea</taxon>
        <taxon>Dorylaimia</taxon>
        <taxon>Mermithida</taxon>
        <taxon>Mermithoidea</taxon>
        <taxon>Mermithidae</taxon>
        <taxon>Romanomermis</taxon>
    </lineage>
</organism>
<dbReference type="Gene3D" id="4.10.280.10">
    <property type="entry name" value="Helix-loop-helix DNA-binding domain"/>
    <property type="match status" value="1"/>
</dbReference>
<dbReference type="PANTHER" id="PTHR13864">
    <property type="entry name" value="T-CELL ACUTE LYMPHOCYTIC LEUKEMIA/STEM CELL LEUKEMIA-RELATED"/>
    <property type="match status" value="1"/>
</dbReference>
<name>A0A915KAB2_ROMCU</name>
<evidence type="ECO:0000259" key="5">
    <source>
        <dbReference type="PROSITE" id="PS50888"/>
    </source>
</evidence>
<keyword evidence="1" id="KW-0805">Transcription regulation</keyword>
<reference evidence="7" key="1">
    <citation type="submission" date="2022-11" db="UniProtKB">
        <authorList>
            <consortium name="WormBaseParasite"/>
        </authorList>
    </citation>
    <scope>IDENTIFICATION</scope>
</reference>
<dbReference type="Pfam" id="PF00010">
    <property type="entry name" value="HLH"/>
    <property type="match status" value="1"/>
</dbReference>
<protein>
    <submittedName>
        <fullName evidence="7">BHLH domain-containing protein</fullName>
    </submittedName>
</protein>
<proteinExistence type="predicted"/>
<evidence type="ECO:0000313" key="7">
    <source>
        <dbReference type="WBParaSite" id="nRc.2.0.1.t35713-RA"/>
    </source>
</evidence>
<evidence type="ECO:0000313" key="6">
    <source>
        <dbReference type="Proteomes" id="UP000887565"/>
    </source>
</evidence>
<feature type="region of interest" description="Disordered" evidence="4">
    <location>
        <begin position="27"/>
        <end position="59"/>
    </location>
</feature>
<dbReference type="GO" id="GO:0000981">
    <property type="term" value="F:DNA-binding transcription factor activity, RNA polymerase II-specific"/>
    <property type="evidence" value="ECO:0007669"/>
    <property type="project" value="InterPro"/>
</dbReference>
<keyword evidence="2" id="KW-0238">DNA-binding</keyword>
<dbReference type="WBParaSite" id="nRc.2.0.1.t35713-RA">
    <property type="protein sequence ID" value="nRc.2.0.1.t35713-RA"/>
    <property type="gene ID" value="nRc.2.0.1.g35713"/>
</dbReference>
<feature type="compositionally biased region" description="Low complexity" evidence="4">
    <location>
        <begin position="36"/>
        <end position="46"/>
    </location>
</feature>
<keyword evidence="6" id="KW-1185">Reference proteome</keyword>
<evidence type="ECO:0000256" key="1">
    <source>
        <dbReference type="ARBA" id="ARBA00023015"/>
    </source>
</evidence>
<dbReference type="SMART" id="SM00353">
    <property type="entry name" value="HLH"/>
    <property type="match status" value="1"/>
</dbReference>
<evidence type="ECO:0000256" key="2">
    <source>
        <dbReference type="ARBA" id="ARBA00023125"/>
    </source>
</evidence>
<evidence type="ECO:0000256" key="3">
    <source>
        <dbReference type="ARBA" id="ARBA00023163"/>
    </source>
</evidence>